<dbReference type="Pfam" id="PF01547">
    <property type="entry name" value="SBP_bac_1"/>
    <property type="match status" value="1"/>
</dbReference>
<dbReference type="EMBL" id="BMPI01000027">
    <property type="protein sequence ID" value="GGM44742.1"/>
    <property type="molecule type" value="Genomic_DNA"/>
</dbReference>
<organism evidence="1 2">
    <name type="scientific">Dactylosporangium sucinum</name>
    <dbReference type="NCBI Taxonomy" id="1424081"/>
    <lineage>
        <taxon>Bacteria</taxon>
        <taxon>Bacillati</taxon>
        <taxon>Actinomycetota</taxon>
        <taxon>Actinomycetes</taxon>
        <taxon>Micromonosporales</taxon>
        <taxon>Micromonosporaceae</taxon>
        <taxon>Dactylosporangium</taxon>
    </lineage>
</organism>
<evidence type="ECO:0000313" key="2">
    <source>
        <dbReference type="Proteomes" id="UP000642070"/>
    </source>
</evidence>
<dbReference type="Proteomes" id="UP000642070">
    <property type="component" value="Unassembled WGS sequence"/>
</dbReference>
<gene>
    <name evidence="1" type="ORF">GCM10007977_052950</name>
</gene>
<proteinExistence type="predicted"/>
<comment type="caution">
    <text evidence="1">The sequence shown here is derived from an EMBL/GenBank/DDBJ whole genome shotgun (WGS) entry which is preliminary data.</text>
</comment>
<keyword evidence="2" id="KW-1185">Reference proteome</keyword>
<sequence length="441" mass="48515">MIRHGARAGTAIVLLALVGLTACKGPEGTGTADDATDSGGRITVWVDPPRLPAVGAFQRAHPEIPVDVMTINGNVGSTELQQKFVLFNQAGEGWPDAIFFPSNDDIAWAANSKINYVRDLTTELADVIDQYAPGSISQCRIDGQYRCLRNDAAPDVLWYDKQLLAEWGYQPPATWEDYERLSLRVAAEHPGYVTGFLGDAYAPDRYLWASGCPTNDRLSERQVHINLADPRCTRVRDLLDRLVTAGAVASTGIFSPDSTDLGRRLVMSPGAVWWGNFLFRDTWKVPAGRITAAPPLRWAADPKPYTSSEGGGLWGFSRHIKGTQLHNTLTFARFVASDPRWQVELSVGLPGVVPLQQRWLDKQRQAGYLADFDTAAAAFVLASTIVRPEREYTRYNTGTVWTHTVTPALTSGRSFARAWTDFGERLAGEARAFGYTVHDSA</sequence>
<reference evidence="1" key="1">
    <citation type="journal article" date="2014" name="Int. J. Syst. Evol. Microbiol.">
        <title>Complete genome sequence of Corynebacterium casei LMG S-19264T (=DSM 44701T), isolated from a smear-ripened cheese.</title>
        <authorList>
            <consortium name="US DOE Joint Genome Institute (JGI-PGF)"/>
            <person name="Walter F."/>
            <person name="Albersmeier A."/>
            <person name="Kalinowski J."/>
            <person name="Ruckert C."/>
        </authorList>
    </citation>
    <scope>NUCLEOTIDE SEQUENCE</scope>
    <source>
        <strain evidence="1">JCM 19831</strain>
    </source>
</reference>
<name>A0A917TYU6_9ACTN</name>
<protein>
    <submittedName>
        <fullName evidence="1">ABC transporter substrate-binding protein</fullName>
    </submittedName>
</protein>
<dbReference type="RefSeq" id="WP_190252644.1">
    <property type="nucleotide sequence ID" value="NZ_BMPI01000027.1"/>
</dbReference>
<dbReference type="AlphaFoldDB" id="A0A917TYU6"/>
<dbReference type="PANTHER" id="PTHR43649">
    <property type="entry name" value="ARABINOSE-BINDING PROTEIN-RELATED"/>
    <property type="match status" value="1"/>
</dbReference>
<dbReference type="InterPro" id="IPR050490">
    <property type="entry name" value="Bact_solute-bd_prot1"/>
</dbReference>
<accession>A0A917TYU6</accession>
<dbReference type="Gene3D" id="3.40.190.10">
    <property type="entry name" value="Periplasmic binding protein-like II"/>
    <property type="match status" value="1"/>
</dbReference>
<dbReference type="InterPro" id="IPR006059">
    <property type="entry name" value="SBP"/>
</dbReference>
<dbReference type="PROSITE" id="PS51257">
    <property type="entry name" value="PROKAR_LIPOPROTEIN"/>
    <property type="match status" value="1"/>
</dbReference>
<reference evidence="1" key="2">
    <citation type="submission" date="2020-09" db="EMBL/GenBank/DDBJ databases">
        <authorList>
            <person name="Sun Q."/>
            <person name="Ohkuma M."/>
        </authorList>
    </citation>
    <scope>NUCLEOTIDE SEQUENCE</scope>
    <source>
        <strain evidence="1">JCM 19831</strain>
    </source>
</reference>
<dbReference type="SUPFAM" id="SSF53850">
    <property type="entry name" value="Periplasmic binding protein-like II"/>
    <property type="match status" value="1"/>
</dbReference>
<dbReference type="PANTHER" id="PTHR43649:SF12">
    <property type="entry name" value="DIACETYLCHITOBIOSE BINDING PROTEIN DASA"/>
    <property type="match status" value="1"/>
</dbReference>
<evidence type="ECO:0000313" key="1">
    <source>
        <dbReference type="EMBL" id="GGM44742.1"/>
    </source>
</evidence>